<comment type="caution">
    <text evidence="3">The sequence shown here is derived from an EMBL/GenBank/DDBJ whole genome shotgun (WGS) entry which is preliminary data.</text>
</comment>
<keyword evidence="1" id="KW-0880">Kelch repeat</keyword>
<keyword evidence="4" id="KW-1185">Reference proteome</keyword>
<evidence type="ECO:0000256" key="2">
    <source>
        <dbReference type="ARBA" id="ARBA00022737"/>
    </source>
</evidence>
<dbReference type="InterPro" id="IPR056734">
    <property type="entry name" value="NANM"/>
</dbReference>
<proteinExistence type="predicted"/>
<evidence type="ECO:0000313" key="4">
    <source>
        <dbReference type="Proteomes" id="UP001363035"/>
    </source>
</evidence>
<dbReference type="RefSeq" id="WP_144038107.1">
    <property type="nucleotide sequence ID" value="NZ_JAYLLN010000017.1"/>
</dbReference>
<organism evidence="3 4">
    <name type="scientific">Sphingobacterium tenebrionis</name>
    <dbReference type="NCBI Taxonomy" id="3111775"/>
    <lineage>
        <taxon>Bacteria</taxon>
        <taxon>Pseudomonadati</taxon>
        <taxon>Bacteroidota</taxon>
        <taxon>Sphingobacteriia</taxon>
        <taxon>Sphingobacteriales</taxon>
        <taxon>Sphingobacteriaceae</taxon>
        <taxon>Sphingobacterium</taxon>
    </lineage>
</organism>
<dbReference type="PANTHER" id="PTHR45632">
    <property type="entry name" value="LD33804P"/>
    <property type="match status" value="1"/>
</dbReference>
<dbReference type="Proteomes" id="UP001363035">
    <property type="component" value="Unassembled WGS sequence"/>
</dbReference>
<dbReference type="EMBL" id="JAYLLN010000017">
    <property type="protein sequence ID" value="MEI5984914.1"/>
    <property type="molecule type" value="Genomic_DNA"/>
</dbReference>
<accession>A0ABU8I5B6</accession>
<evidence type="ECO:0000313" key="3">
    <source>
        <dbReference type="EMBL" id="MEI5984914.1"/>
    </source>
</evidence>
<dbReference type="Pfam" id="PF24996">
    <property type="entry name" value="NANM"/>
    <property type="match status" value="1"/>
</dbReference>
<keyword evidence="2" id="KW-0677">Repeat</keyword>
<name>A0ABU8I5B6_9SPHI</name>
<dbReference type="InterPro" id="IPR015915">
    <property type="entry name" value="Kelch-typ_b-propeller"/>
</dbReference>
<dbReference type="Gene3D" id="2.120.10.80">
    <property type="entry name" value="Kelch-type beta propeller"/>
    <property type="match status" value="2"/>
</dbReference>
<dbReference type="SUPFAM" id="SSF117281">
    <property type="entry name" value="Kelch motif"/>
    <property type="match status" value="1"/>
</dbReference>
<sequence>MTILLTGCEPKNTSLAVQWLPSANLPMQEEKAHLGLAGPVTGILQDKLLIAGGANFPDGMPWEGGKKNYHNSIYLYDIVGKELQFKEEIALDREIAYAANVVMDDKLYRAGGEDSTGAIKNFQAYSISENKELKTEELSELPLALTNAGLVHLSDKLYFVGGENAELVSNKIYCYQIDQDNKGWQEFLTLPYPISNAVVLADGKEKIYIVGGRKKNVNAKSDIYDQVLEVNIGSKEIKAISRLAKPMAAGTGVLYKNHLLLFSGDDARTFHQVEQAIANINLNSDPSKKDSLITAKNNILVNHPGFERQALALNLSDLTWKTLAALPSAGTVTTTALLHQDLLIIPSGEIKAGVRTDQILLGQLK</sequence>
<reference evidence="3 4" key="1">
    <citation type="submission" date="2024-01" db="EMBL/GenBank/DDBJ databases">
        <title>Sphingobacterium tenebrionis sp. nov., a novel endophyte isolated from tenebrio molitor intestines.</title>
        <authorList>
            <person name="Zhang C."/>
        </authorList>
    </citation>
    <scope>NUCLEOTIDE SEQUENCE [LARGE SCALE GENOMIC DNA]</scope>
    <source>
        <strain evidence="3 4">PU5-4</strain>
    </source>
</reference>
<gene>
    <name evidence="3" type="ORF">VJ786_08365</name>
</gene>
<dbReference type="PANTHER" id="PTHR45632:SF3">
    <property type="entry name" value="KELCH-LIKE PROTEIN 32"/>
    <property type="match status" value="1"/>
</dbReference>
<evidence type="ECO:0008006" key="5">
    <source>
        <dbReference type="Google" id="ProtNLM"/>
    </source>
</evidence>
<protein>
    <recommendedName>
        <fullName evidence="5">Galactose oxidase</fullName>
    </recommendedName>
</protein>
<evidence type="ECO:0000256" key="1">
    <source>
        <dbReference type="ARBA" id="ARBA00022441"/>
    </source>
</evidence>